<organism evidence="4 5">
    <name type="scientific">Haloarcula salinisoli</name>
    <dbReference type="NCBI Taxonomy" id="2487746"/>
    <lineage>
        <taxon>Archaea</taxon>
        <taxon>Methanobacteriati</taxon>
        <taxon>Methanobacteriota</taxon>
        <taxon>Stenosarchaea group</taxon>
        <taxon>Halobacteria</taxon>
        <taxon>Halobacteriales</taxon>
        <taxon>Haloarculaceae</taxon>
        <taxon>Haloarcula</taxon>
    </lineage>
</organism>
<evidence type="ECO:0000313" key="4">
    <source>
        <dbReference type="EMBL" id="MBX0305187.1"/>
    </source>
</evidence>
<dbReference type="Pfam" id="PF25934">
    <property type="entry name" value="DUF7979"/>
    <property type="match status" value="1"/>
</dbReference>
<sequence>MPPRRRIATAILAVGLLCLPAPLYLPYGLAMVSPETTDAPYHGPEVAVDDPSSNDIRLDGTPTRDQRVLLRVEELGFGYDDPDGTRAVLTRAARNGTATTADPTVRSDLRRLDWKHEFVSWDRPPASPAVRTDVRPRTPAPPGSAGDGTQRYALSVRNNGSTVTLTEASAFQVFDATVGGRVVAYDSLRPETRRAVDAIVANTTDGRGEYHPRADSPVVDRAPLLVEKNGTVYNVYRDDGTYIGGGFARFLLGGGVAVVGLILVAIGLVGRHFSGRT</sequence>
<dbReference type="RefSeq" id="WP_220589375.1">
    <property type="nucleotide sequence ID" value="NZ_RKLQ01000002.1"/>
</dbReference>
<keyword evidence="2" id="KW-1133">Transmembrane helix</keyword>
<feature type="domain" description="DUF7979" evidence="3">
    <location>
        <begin position="176"/>
        <end position="235"/>
    </location>
</feature>
<evidence type="ECO:0000256" key="1">
    <source>
        <dbReference type="SAM" id="MobiDB-lite"/>
    </source>
</evidence>
<accession>A0A8J8C9C4</accession>
<dbReference type="EMBL" id="RKLQ01000002">
    <property type="protein sequence ID" value="MBX0305187.1"/>
    <property type="molecule type" value="Genomic_DNA"/>
</dbReference>
<name>A0A8J8C9C4_9EURY</name>
<protein>
    <recommendedName>
        <fullName evidence="3">DUF7979 domain-containing protein</fullName>
    </recommendedName>
</protein>
<proteinExistence type="predicted"/>
<keyword evidence="2" id="KW-0472">Membrane</keyword>
<dbReference type="InterPro" id="IPR058285">
    <property type="entry name" value="DUF7979"/>
</dbReference>
<feature type="region of interest" description="Disordered" evidence="1">
    <location>
        <begin position="123"/>
        <end position="151"/>
    </location>
</feature>
<comment type="caution">
    <text evidence="4">The sequence shown here is derived from an EMBL/GenBank/DDBJ whole genome shotgun (WGS) entry which is preliminary data.</text>
</comment>
<dbReference type="Proteomes" id="UP000783863">
    <property type="component" value="Unassembled WGS sequence"/>
</dbReference>
<keyword evidence="5" id="KW-1185">Reference proteome</keyword>
<gene>
    <name evidence="4" type="ORF">EGD98_16080</name>
</gene>
<reference evidence="4" key="1">
    <citation type="submission" date="2021-06" db="EMBL/GenBank/DDBJ databases">
        <title>Halomicroarcula sp. F24A a new haloarchaeum isolated from saline soil.</title>
        <authorList>
            <person name="Duran-Viseras A."/>
            <person name="Sanchez-Porro C."/>
            <person name="Ventosa A."/>
        </authorList>
    </citation>
    <scope>NUCLEOTIDE SEQUENCE</scope>
    <source>
        <strain evidence="4">F24A</strain>
    </source>
</reference>
<feature type="transmembrane region" description="Helical" evidence="2">
    <location>
        <begin position="247"/>
        <end position="269"/>
    </location>
</feature>
<evidence type="ECO:0000256" key="2">
    <source>
        <dbReference type="SAM" id="Phobius"/>
    </source>
</evidence>
<evidence type="ECO:0000313" key="5">
    <source>
        <dbReference type="Proteomes" id="UP000783863"/>
    </source>
</evidence>
<keyword evidence="2" id="KW-0812">Transmembrane</keyword>
<evidence type="ECO:0000259" key="3">
    <source>
        <dbReference type="Pfam" id="PF25934"/>
    </source>
</evidence>
<dbReference type="AlphaFoldDB" id="A0A8J8C9C4"/>